<dbReference type="GO" id="GO:0006303">
    <property type="term" value="P:double-strand break repair via nonhomologous end joining"/>
    <property type="evidence" value="ECO:0007669"/>
    <property type="project" value="TreeGrafter"/>
</dbReference>
<dbReference type="InterPro" id="IPR036866">
    <property type="entry name" value="RibonucZ/Hydroxyglut_hydro"/>
</dbReference>
<evidence type="ECO:0000256" key="2">
    <source>
        <dbReference type="ARBA" id="ARBA00022801"/>
    </source>
</evidence>
<dbReference type="PANTHER" id="PTHR23240">
    <property type="entry name" value="DNA CROSS-LINK REPAIR PROTEIN PSO2/SNM1-RELATED"/>
    <property type="match status" value="1"/>
</dbReference>
<feature type="region of interest" description="Disordered" evidence="4">
    <location>
        <begin position="510"/>
        <end position="576"/>
    </location>
</feature>
<name>A0A9P8A7Y4_MORAP</name>
<dbReference type="GO" id="GO:0003684">
    <property type="term" value="F:damaged DNA binding"/>
    <property type="evidence" value="ECO:0007669"/>
    <property type="project" value="TreeGrafter"/>
</dbReference>
<dbReference type="GO" id="GO:0036297">
    <property type="term" value="P:interstrand cross-link repair"/>
    <property type="evidence" value="ECO:0007669"/>
    <property type="project" value="TreeGrafter"/>
</dbReference>
<evidence type="ECO:0000256" key="3">
    <source>
        <dbReference type="ARBA" id="ARBA00022839"/>
    </source>
</evidence>
<dbReference type="Proteomes" id="UP000717515">
    <property type="component" value="Unassembled WGS sequence"/>
</dbReference>
<organism evidence="5 6">
    <name type="scientific">Mortierella alpina</name>
    <name type="common">Oleaginous fungus</name>
    <name type="synonym">Mortierella renispora</name>
    <dbReference type="NCBI Taxonomy" id="64518"/>
    <lineage>
        <taxon>Eukaryota</taxon>
        <taxon>Fungi</taxon>
        <taxon>Fungi incertae sedis</taxon>
        <taxon>Mucoromycota</taxon>
        <taxon>Mortierellomycotina</taxon>
        <taxon>Mortierellomycetes</taxon>
        <taxon>Mortierellales</taxon>
        <taxon>Mortierellaceae</taxon>
        <taxon>Mortierella</taxon>
    </lineage>
</organism>
<evidence type="ECO:0000256" key="4">
    <source>
        <dbReference type="SAM" id="MobiDB-lite"/>
    </source>
</evidence>
<accession>A0A9P8A7Y4</accession>
<feature type="compositionally biased region" description="Basic and acidic residues" evidence="4">
    <location>
        <begin position="891"/>
        <end position="900"/>
    </location>
</feature>
<feature type="region of interest" description="Disordered" evidence="4">
    <location>
        <begin position="455"/>
        <end position="490"/>
    </location>
</feature>
<feature type="region of interest" description="Disordered" evidence="4">
    <location>
        <begin position="875"/>
        <end position="902"/>
    </location>
</feature>
<dbReference type="EMBL" id="JAIFTL010000042">
    <property type="protein sequence ID" value="KAG9325370.1"/>
    <property type="molecule type" value="Genomic_DNA"/>
</dbReference>
<keyword evidence="3" id="KW-0269">Exonuclease</keyword>
<dbReference type="GO" id="GO:0000723">
    <property type="term" value="P:telomere maintenance"/>
    <property type="evidence" value="ECO:0007669"/>
    <property type="project" value="TreeGrafter"/>
</dbReference>
<dbReference type="Gene3D" id="3.60.15.10">
    <property type="entry name" value="Ribonuclease Z/Hydroxyacylglutathione hydrolase-like"/>
    <property type="match status" value="1"/>
</dbReference>
<feature type="compositionally biased region" description="Low complexity" evidence="4">
    <location>
        <begin position="470"/>
        <end position="485"/>
    </location>
</feature>
<dbReference type="Gene3D" id="3.40.50.12650">
    <property type="match status" value="1"/>
</dbReference>
<feature type="compositionally biased region" description="Acidic residues" evidence="4">
    <location>
        <begin position="511"/>
        <end position="523"/>
    </location>
</feature>
<evidence type="ECO:0000256" key="1">
    <source>
        <dbReference type="ARBA" id="ARBA00022722"/>
    </source>
</evidence>
<dbReference type="AlphaFoldDB" id="A0A9P8A7Y4"/>
<protein>
    <recommendedName>
        <fullName evidence="7">Metallo-beta-lactamase domain-containing protein</fullName>
    </recommendedName>
</protein>
<dbReference type="GO" id="GO:0035312">
    <property type="term" value="F:5'-3' DNA exonuclease activity"/>
    <property type="evidence" value="ECO:0007669"/>
    <property type="project" value="TreeGrafter"/>
</dbReference>
<dbReference type="PANTHER" id="PTHR23240:SF8">
    <property type="entry name" value="PROTEIN ARTEMIS"/>
    <property type="match status" value="1"/>
</dbReference>
<sequence length="924" mass="101593">MSTFDGLIREFPTVAIDNFRIRPRVCVYLLSHVHSDHLHGLAVKDWDAPIYCSQITAVWLPMLATRSKQTAFLSGQDNVLQRKYAHLARYMRPLATDVPHYLDLGNGRRARLNLIPAHHCPGAVMFLLQDDRSCILYTGDARNEAVDLQGLSAMPIFTSTTQRIDRLYLDTTCCHPAFKEFPSRDLAISDLITFINRRPRMAHYYIDAWTFGYEDIWIALSRAFHTKIHVSSYLYELYEAIDEFIHPKILPHLTLDGTAARFHSCRLDRTCGYGGAGGEHSSARELIRIQPNVSWFSESLNRDRANGIDGGSVIAQGNVVGRSNSFKIKSKLPPCIGKRDDFCYYINFACHASLSELQQLVELVSPKAIFPCVLHRDPVFQSHFNSNREKVALLARHMVDPVFALDVEEYADRRPCLEDGITTDFQSFHHAKGYHVLDMNDELLGVGPALSDSHPPLIANEPINLDEQSGTRTGITSTTTTGPSPILSPRSTHLRRKMNKLRRMLRNTASLEEEEAAGGDSQDESTLGDGPLSLDFGEIERKRNWWMQADRGPSTSLEGTRTGREETDPQSSGVQSSGAFVEGLQEGIADGSSVVPCMAHEPVEKWYDESTVELQPNEVDLDSDRGVCSHKREYGSISSVIASSGDYMSSSPDPVLSTSPCTNSLSGVATSLQSAETPISDLGIVSRIPTPFSGSVQTIRASGAVEGFDLGIIPGPVPLPAADLSSSCSLTPSLPSMPLSSNGTPVSSSLLSSVPEYLKTPPRRSNHISIGLGVSPSSANTAPASKFVLPSNEQPWDYKPVGSIFAQLAWSPPSRRRPTQLTRAMTDPQHGPHRRPQKHFAEVQAPVRAGTSIIDFGHEVILIESSDDDRAADGAEARQVVKGNSTANGPRECHQERDVGEEFSSQDVACLEFDDVEGEDEFGL</sequence>
<gene>
    <name evidence="5" type="ORF">KVV02_004145</name>
</gene>
<proteinExistence type="predicted"/>
<keyword evidence="2" id="KW-0378">Hydrolase</keyword>
<evidence type="ECO:0000313" key="6">
    <source>
        <dbReference type="Proteomes" id="UP000717515"/>
    </source>
</evidence>
<feature type="region of interest" description="Disordered" evidence="4">
    <location>
        <begin position="813"/>
        <end position="838"/>
    </location>
</feature>
<evidence type="ECO:0000313" key="5">
    <source>
        <dbReference type="EMBL" id="KAG9325370.1"/>
    </source>
</evidence>
<keyword evidence="1" id="KW-0540">Nuclease</keyword>
<dbReference type="SUPFAM" id="SSF56281">
    <property type="entry name" value="Metallo-hydrolase/oxidoreductase"/>
    <property type="match status" value="1"/>
</dbReference>
<comment type="caution">
    <text evidence="5">The sequence shown here is derived from an EMBL/GenBank/DDBJ whole genome shotgun (WGS) entry which is preliminary data.</text>
</comment>
<reference evidence="5" key="1">
    <citation type="submission" date="2021-07" db="EMBL/GenBank/DDBJ databases">
        <title>Draft genome of Mortierella alpina, strain LL118, isolated from an aspen leaf litter sample.</title>
        <authorList>
            <person name="Yang S."/>
            <person name="Vinatzer B.A."/>
        </authorList>
    </citation>
    <scope>NUCLEOTIDE SEQUENCE</scope>
    <source>
        <strain evidence="5">LL118</strain>
    </source>
</reference>
<evidence type="ECO:0008006" key="7">
    <source>
        <dbReference type="Google" id="ProtNLM"/>
    </source>
</evidence>